<evidence type="ECO:0000256" key="1">
    <source>
        <dbReference type="SAM" id="Phobius"/>
    </source>
</evidence>
<organism evidence="2 3">
    <name type="scientific">Symbiodinium natans</name>
    <dbReference type="NCBI Taxonomy" id="878477"/>
    <lineage>
        <taxon>Eukaryota</taxon>
        <taxon>Sar</taxon>
        <taxon>Alveolata</taxon>
        <taxon>Dinophyceae</taxon>
        <taxon>Suessiales</taxon>
        <taxon>Symbiodiniaceae</taxon>
        <taxon>Symbiodinium</taxon>
    </lineage>
</organism>
<accession>A0A812LQF1</accession>
<keyword evidence="1" id="KW-0472">Membrane</keyword>
<protein>
    <submittedName>
        <fullName evidence="2">Uncharacterized protein</fullName>
    </submittedName>
</protein>
<dbReference type="Gene3D" id="1.10.287.700">
    <property type="entry name" value="Helix hairpin bin"/>
    <property type="match status" value="1"/>
</dbReference>
<dbReference type="AlphaFoldDB" id="A0A812LQF1"/>
<sequence length="326" mass="35080">MDSFQMRMTCGLTPKKGRESVGLSTGIFCVCVCVRCCGFLGFFAGVSFPRVALLVHTQRKHAGNDFSSFLHQTVTVERSSPGPRSPSPACSVQSAMAVATCGLIVLLSFSTKLAVATCAEPDSPEALLHTCFLQEGRALLSNRADRAASDISPKEIIKEMTKPIRAAGKEIKKGIKEAAETVVEKATLAAESAQNAAEKSASSAQKAAQKAAKLAKNAGKEVQEQIDSAFELKCDFLERSAKELLKKMTSWFTDGMIDKQTCKQMKKDARAMCEEVRLSPKEDALVDLCVNGTVTTIEWTCDSVNDVFSQTAEDISKNMGIVSLGC</sequence>
<evidence type="ECO:0000313" key="2">
    <source>
        <dbReference type="EMBL" id="CAE7250818.1"/>
    </source>
</evidence>
<keyword evidence="3" id="KW-1185">Reference proteome</keyword>
<keyword evidence="1" id="KW-1133">Transmembrane helix</keyword>
<reference evidence="2" key="1">
    <citation type="submission" date="2021-02" db="EMBL/GenBank/DDBJ databases">
        <authorList>
            <person name="Dougan E. K."/>
            <person name="Rhodes N."/>
            <person name="Thang M."/>
            <person name="Chan C."/>
        </authorList>
    </citation>
    <scope>NUCLEOTIDE SEQUENCE</scope>
</reference>
<dbReference type="Proteomes" id="UP000604046">
    <property type="component" value="Unassembled WGS sequence"/>
</dbReference>
<feature type="transmembrane region" description="Helical" evidence="1">
    <location>
        <begin position="21"/>
        <end position="44"/>
    </location>
</feature>
<dbReference type="EMBL" id="CAJNDS010001180">
    <property type="protein sequence ID" value="CAE7250818.1"/>
    <property type="molecule type" value="Genomic_DNA"/>
</dbReference>
<gene>
    <name evidence="2" type="ORF">SNAT2548_LOCUS12362</name>
</gene>
<proteinExistence type="predicted"/>
<name>A0A812LQF1_9DINO</name>
<evidence type="ECO:0000313" key="3">
    <source>
        <dbReference type="Proteomes" id="UP000604046"/>
    </source>
</evidence>
<keyword evidence="1" id="KW-0812">Transmembrane</keyword>
<comment type="caution">
    <text evidence="2">The sequence shown here is derived from an EMBL/GenBank/DDBJ whole genome shotgun (WGS) entry which is preliminary data.</text>
</comment>